<dbReference type="Gene3D" id="3.40.50.720">
    <property type="entry name" value="NAD(P)-binding Rossmann-like Domain"/>
    <property type="match status" value="1"/>
</dbReference>
<evidence type="ECO:0000259" key="2">
    <source>
        <dbReference type="Pfam" id="PF13460"/>
    </source>
</evidence>
<dbReference type="InterPro" id="IPR016040">
    <property type="entry name" value="NAD(P)-bd_dom"/>
</dbReference>
<dbReference type="Proteomes" id="UP000037685">
    <property type="component" value="Unassembled WGS sequence"/>
</dbReference>
<evidence type="ECO:0000256" key="1">
    <source>
        <dbReference type="SAM" id="MobiDB-lite"/>
    </source>
</evidence>
<reference evidence="3 4" key="1">
    <citation type="submission" date="2015-07" db="EMBL/GenBank/DDBJ databases">
        <authorList>
            <person name="Noorani M."/>
        </authorList>
    </citation>
    <scope>NUCLEOTIDE SEQUENCE [LARGE SCALE GENOMIC DNA]</scope>
    <source>
        <strain evidence="4">ATCC 25104 / DSM 625 / JCM 10724 / NBRC 103206 / NCIMB 11243 / YT-1</strain>
    </source>
</reference>
<protein>
    <submittedName>
        <fullName evidence="3">NmrA-like family protein</fullName>
    </submittedName>
</protein>
<proteinExistence type="predicted"/>
<dbReference type="PATRIC" id="fig|271.14.peg.132"/>
<organism evidence="3 4">
    <name type="scientific">Thermus aquaticus</name>
    <dbReference type="NCBI Taxonomy" id="271"/>
    <lineage>
        <taxon>Bacteria</taxon>
        <taxon>Thermotogati</taxon>
        <taxon>Deinococcota</taxon>
        <taxon>Deinococci</taxon>
        <taxon>Thermales</taxon>
        <taxon>Thermaceae</taxon>
        <taxon>Thermus</taxon>
    </lineage>
</organism>
<evidence type="ECO:0000313" key="3">
    <source>
        <dbReference type="EMBL" id="KOX91220.1"/>
    </source>
</evidence>
<sequence>MVPRHLPRGEHGYAWSVRVLVTGATGYVGGRLVPRLLERGHQVRVLVRDEARLQGRPWAGRGEGGRGSLEDEEALRRGPGGGGGAH</sequence>
<name>A0A0N0BMM1_THEAQ</name>
<dbReference type="InterPro" id="IPR036291">
    <property type="entry name" value="NAD(P)-bd_dom_sf"/>
</dbReference>
<dbReference type="AlphaFoldDB" id="A0A0N0BMM1"/>
<gene>
    <name evidence="3" type="ORF">BVI061214_00066</name>
</gene>
<dbReference type="SUPFAM" id="SSF51735">
    <property type="entry name" value="NAD(P)-binding Rossmann-fold domains"/>
    <property type="match status" value="1"/>
</dbReference>
<comment type="caution">
    <text evidence="3">The sequence shown here is derived from an EMBL/GenBank/DDBJ whole genome shotgun (WGS) entry which is preliminary data.</text>
</comment>
<feature type="domain" description="NAD(P)-binding" evidence="2">
    <location>
        <begin position="23"/>
        <end position="76"/>
    </location>
</feature>
<accession>A0A0N0BMM1</accession>
<dbReference type="EMBL" id="LHCI01000089">
    <property type="protein sequence ID" value="KOX91220.1"/>
    <property type="molecule type" value="Genomic_DNA"/>
</dbReference>
<feature type="region of interest" description="Disordered" evidence="1">
    <location>
        <begin position="56"/>
        <end position="86"/>
    </location>
</feature>
<evidence type="ECO:0000313" key="4">
    <source>
        <dbReference type="Proteomes" id="UP000037685"/>
    </source>
</evidence>
<dbReference type="Pfam" id="PF13460">
    <property type="entry name" value="NAD_binding_10"/>
    <property type="match status" value="1"/>
</dbReference>